<organism evidence="1 2">
    <name type="scientific">Mucilaginibacter gracilis</name>
    <dbReference type="NCBI Taxonomy" id="423350"/>
    <lineage>
        <taxon>Bacteria</taxon>
        <taxon>Pseudomonadati</taxon>
        <taxon>Bacteroidota</taxon>
        <taxon>Sphingobacteriia</taxon>
        <taxon>Sphingobacteriales</taxon>
        <taxon>Sphingobacteriaceae</taxon>
        <taxon>Mucilaginibacter</taxon>
    </lineage>
</organism>
<protein>
    <submittedName>
        <fullName evidence="1">Uncharacterized protein</fullName>
    </submittedName>
</protein>
<dbReference type="AlphaFoldDB" id="A0A495J1F3"/>
<sequence>MKNEENENLTPEAVRDLQLSIRYVFINYPVERLKTIHWELYRGWVYNSAVTVSAEEITDMLMYYEMFDDFIDDLFKYCQHLNKTALKDSPVDM</sequence>
<keyword evidence="2" id="KW-1185">Reference proteome</keyword>
<evidence type="ECO:0000313" key="2">
    <source>
        <dbReference type="Proteomes" id="UP000268007"/>
    </source>
</evidence>
<gene>
    <name evidence="1" type="ORF">BDD43_3005</name>
</gene>
<dbReference type="RefSeq" id="WP_121198384.1">
    <property type="nucleotide sequence ID" value="NZ_RBKU01000001.1"/>
</dbReference>
<dbReference type="EMBL" id="RBKU01000001">
    <property type="protein sequence ID" value="RKR82816.1"/>
    <property type="molecule type" value="Genomic_DNA"/>
</dbReference>
<dbReference type="OrthoDB" id="766751at2"/>
<dbReference type="Proteomes" id="UP000268007">
    <property type="component" value="Unassembled WGS sequence"/>
</dbReference>
<accession>A0A495J1F3</accession>
<comment type="caution">
    <text evidence="1">The sequence shown here is derived from an EMBL/GenBank/DDBJ whole genome shotgun (WGS) entry which is preliminary data.</text>
</comment>
<name>A0A495J1F3_9SPHI</name>
<evidence type="ECO:0000313" key="1">
    <source>
        <dbReference type="EMBL" id="RKR82816.1"/>
    </source>
</evidence>
<proteinExistence type="predicted"/>
<reference evidence="1 2" key="1">
    <citation type="submission" date="2018-10" db="EMBL/GenBank/DDBJ databases">
        <title>Genomic Encyclopedia of Archaeal and Bacterial Type Strains, Phase II (KMG-II): from individual species to whole genera.</title>
        <authorList>
            <person name="Goeker M."/>
        </authorList>
    </citation>
    <scope>NUCLEOTIDE SEQUENCE [LARGE SCALE GENOMIC DNA]</scope>
    <source>
        <strain evidence="1 2">DSM 18602</strain>
    </source>
</reference>